<dbReference type="PANTHER" id="PTHR34145:SF53">
    <property type="entry name" value="LEUCINE-RICH REPEAT DOMAIN SUPERFAMILY"/>
    <property type="match status" value="1"/>
</dbReference>
<keyword evidence="1" id="KW-0812">Transmembrane</keyword>
<comment type="caution">
    <text evidence="2">The sequence shown here is derived from an EMBL/GenBank/DDBJ whole genome shotgun (WGS) entry which is preliminary data.</text>
</comment>
<keyword evidence="3" id="KW-1185">Reference proteome</keyword>
<gene>
    <name evidence="2" type="ORF">PVL29_016330</name>
</gene>
<keyword evidence="1" id="KW-0472">Membrane</keyword>
<dbReference type="EMBL" id="JARBHA010000013">
    <property type="protein sequence ID" value="KAJ9683784.1"/>
    <property type="molecule type" value="Genomic_DNA"/>
</dbReference>
<name>A0AA39DH50_VITRO</name>
<keyword evidence="1" id="KW-1133">Transmembrane helix</keyword>
<dbReference type="Gene3D" id="3.80.10.10">
    <property type="entry name" value="Ribonuclease Inhibitor"/>
    <property type="match status" value="1"/>
</dbReference>
<dbReference type="InterPro" id="IPR032675">
    <property type="entry name" value="LRR_dom_sf"/>
</dbReference>
<dbReference type="InterPro" id="IPR053772">
    <property type="entry name" value="At1g61320/At1g61330-like"/>
</dbReference>
<organism evidence="2 3">
    <name type="scientific">Vitis rotundifolia</name>
    <name type="common">Muscadine grape</name>
    <dbReference type="NCBI Taxonomy" id="103349"/>
    <lineage>
        <taxon>Eukaryota</taxon>
        <taxon>Viridiplantae</taxon>
        <taxon>Streptophyta</taxon>
        <taxon>Embryophyta</taxon>
        <taxon>Tracheophyta</taxon>
        <taxon>Spermatophyta</taxon>
        <taxon>Magnoliopsida</taxon>
        <taxon>eudicotyledons</taxon>
        <taxon>Gunneridae</taxon>
        <taxon>Pentapetalae</taxon>
        <taxon>rosids</taxon>
        <taxon>Vitales</taxon>
        <taxon>Vitaceae</taxon>
        <taxon>Viteae</taxon>
        <taxon>Vitis</taxon>
    </lineage>
</organism>
<sequence>MFKFLLFVDGLLRYVFFLYLCILNLCVSGYTIHIPTLHFSICKSVNFLHYLLQAVIRPWLRPASKFSRLKELQWIDNSVDKCKIDVLFSFLKMCPLLQKLYINIDPTSYGGLSTSDHLSYVPWHTRLDHLHFIKLEGVINEEDKISLAEHLLELGSFLLVTIAPHGTLHLDFYTDMNESLGEIGWRMKTEPFSTPLPHCPSNFISSLHLISVTDLTSETVSSLLSKFQLLQSLIIKDCSGLHSLHIDANHCLSELTISNCFQPTSLHIKAFRINNLCIRGLLPKFISECVYYHMEDVMLRGGPTDNRSL</sequence>
<reference evidence="2 3" key="1">
    <citation type="journal article" date="2023" name="BMC Biotechnol.">
        <title>Vitis rotundifolia cv Carlos genome sequencing.</title>
        <authorList>
            <person name="Huff M."/>
            <person name="Hulse-Kemp A."/>
            <person name="Scheffler B."/>
            <person name="Youngblood R."/>
            <person name="Simpson S."/>
            <person name="Babiker E."/>
            <person name="Staton M."/>
        </authorList>
    </citation>
    <scope>NUCLEOTIDE SEQUENCE [LARGE SCALE GENOMIC DNA]</scope>
    <source>
        <tissue evidence="2">Leaf</tissue>
    </source>
</reference>
<proteinExistence type="predicted"/>
<evidence type="ECO:0000313" key="2">
    <source>
        <dbReference type="EMBL" id="KAJ9683784.1"/>
    </source>
</evidence>
<dbReference type="PANTHER" id="PTHR34145">
    <property type="entry name" value="OS02G0105600 PROTEIN"/>
    <property type="match status" value="1"/>
</dbReference>
<accession>A0AA39DH50</accession>
<protein>
    <submittedName>
        <fullName evidence="2">Uncharacterized protein</fullName>
    </submittedName>
</protein>
<dbReference type="Proteomes" id="UP001168098">
    <property type="component" value="Unassembled WGS sequence"/>
</dbReference>
<dbReference type="AlphaFoldDB" id="A0AA39DH50"/>
<evidence type="ECO:0000313" key="3">
    <source>
        <dbReference type="Proteomes" id="UP001168098"/>
    </source>
</evidence>
<evidence type="ECO:0000256" key="1">
    <source>
        <dbReference type="SAM" id="Phobius"/>
    </source>
</evidence>
<feature type="transmembrane region" description="Helical" evidence="1">
    <location>
        <begin position="12"/>
        <end position="32"/>
    </location>
</feature>